<evidence type="ECO:0000313" key="7">
    <source>
        <dbReference type="EMBL" id="OMP83354.1"/>
    </source>
</evidence>
<dbReference type="STRING" id="420778.A0A1S8B7H6"/>
<dbReference type="PANTHER" id="PTHR10556">
    <property type="entry name" value="3-OXO-5-ALPHA-STEROID 4-DEHYDROGENASE"/>
    <property type="match status" value="1"/>
</dbReference>
<dbReference type="PIRSF" id="PIRSF015596">
    <property type="entry name" value="5_alpha-SR2"/>
    <property type="match status" value="1"/>
</dbReference>
<dbReference type="InterPro" id="IPR016636">
    <property type="entry name" value="3-oxo-5-alpha-steroid_4-DH"/>
</dbReference>
<reference evidence="7 8" key="1">
    <citation type="submission" date="2017-01" db="EMBL/GenBank/DDBJ databases">
        <title>Draft genome sequence of Diplodia seriata F98.1, a fungal species involved in grapevine trunk diseases.</title>
        <authorList>
            <person name="Robert-Siegwald G."/>
            <person name="Vallet J."/>
            <person name="Abou-Mansour E."/>
            <person name="Xu J."/>
            <person name="Rey P."/>
            <person name="Bertsch C."/>
            <person name="Rego C."/>
            <person name="Larignon P."/>
            <person name="Fontaine F."/>
            <person name="Lebrun M.-H."/>
        </authorList>
    </citation>
    <scope>NUCLEOTIDE SEQUENCE [LARGE SCALE GENOMIC DNA]</scope>
    <source>
        <strain evidence="7 8">F98.1</strain>
    </source>
</reference>
<dbReference type="PANTHER" id="PTHR10556:SF43">
    <property type="entry name" value="STEROID 5-ALPHA-REDUCTASE DET2"/>
    <property type="match status" value="1"/>
</dbReference>
<accession>A0A1S8B7H6</accession>
<dbReference type="Proteomes" id="UP000190776">
    <property type="component" value="Unassembled WGS sequence"/>
</dbReference>
<evidence type="ECO:0000256" key="1">
    <source>
        <dbReference type="ARBA" id="ARBA00004141"/>
    </source>
</evidence>
<keyword evidence="4" id="KW-1133">Transmembrane helix</keyword>
<name>A0A1S8B7H6_9PEZI</name>
<dbReference type="OrthoDB" id="5788137at2759"/>
<keyword evidence="5" id="KW-0472">Membrane</keyword>
<dbReference type="EMBL" id="MSZU01000111">
    <property type="protein sequence ID" value="OMP83354.1"/>
    <property type="molecule type" value="Genomic_DNA"/>
</dbReference>
<evidence type="ECO:0000256" key="4">
    <source>
        <dbReference type="ARBA" id="ARBA00022989"/>
    </source>
</evidence>
<feature type="domain" description="3-oxo-5-alpha-steroid 4-dehydrogenase C-terminal" evidence="6">
    <location>
        <begin position="137"/>
        <end position="303"/>
    </location>
</feature>
<dbReference type="GO" id="GO:0016020">
    <property type="term" value="C:membrane"/>
    <property type="evidence" value="ECO:0007669"/>
    <property type="project" value="UniProtKB-SubCell"/>
</dbReference>
<dbReference type="GO" id="GO:0003865">
    <property type="term" value="F:3-oxo-5-alpha-steroid 4-dehydrogenase activity"/>
    <property type="evidence" value="ECO:0007669"/>
    <property type="project" value="InterPro"/>
</dbReference>
<dbReference type="InterPro" id="IPR039357">
    <property type="entry name" value="SRD5A/TECR"/>
</dbReference>
<comment type="subcellular location">
    <subcellularLocation>
        <location evidence="1">Membrane</location>
        <topology evidence="1">Multi-pass membrane protein</topology>
    </subcellularLocation>
</comment>
<dbReference type="PROSITE" id="PS50244">
    <property type="entry name" value="S5A_REDUCTASE"/>
    <property type="match status" value="1"/>
</dbReference>
<dbReference type="Pfam" id="PF02544">
    <property type="entry name" value="Steroid_dh"/>
    <property type="match status" value="1"/>
</dbReference>
<proteinExistence type="inferred from homology"/>
<evidence type="ECO:0000256" key="5">
    <source>
        <dbReference type="ARBA" id="ARBA00023136"/>
    </source>
</evidence>
<sequence>MAIIQNWLPPTRENWELIQSVWQLFPLFAAVQWFVDWYPQGKTSTDSRWNLPGKWAWFTMEIPGAITLLYIMYSLPKELNLAEPLPWGNWTMAGMYVCMANRPNNSIRSHQTIHYAYRAVLAPLVLNPSMSPIHPFVWVCAGAWQLCNAVSLGGWLAGHGPRTPLDWAGRLYVAEVGLVVWGWGLLANVYHDDDLREIRRAAARRQAREAEKEGKKAEGVEKVYMLPKNGLFRWVLYAHYLCEWVEWCGFWMVGGWACTPARSFVLNEIATMLPRAVQGKRWYIEKFGADKVGNRKAAIPGIL</sequence>
<evidence type="ECO:0000313" key="8">
    <source>
        <dbReference type="Proteomes" id="UP000190776"/>
    </source>
</evidence>
<evidence type="ECO:0000259" key="6">
    <source>
        <dbReference type="Pfam" id="PF02544"/>
    </source>
</evidence>
<evidence type="ECO:0000256" key="2">
    <source>
        <dbReference type="ARBA" id="ARBA00007742"/>
    </source>
</evidence>
<comment type="similarity">
    <text evidence="2">Belongs to the steroid 5-alpha reductase family.</text>
</comment>
<evidence type="ECO:0000256" key="3">
    <source>
        <dbReference type="ARBA" id="ARBA00022692"/>
    </source>
</evidence>
<keyword evidence="3" id="KW-0812">Transmembrane</keyword>
<dbReference type="InterPro" id="IPR001104">
    <property type="entry name" value="3-oxo-5_a-steroid_4-DH_C"/>
</dbReference>
<dbReference type="GO" id="GO:0008202">
    <property type="term" value="P:steroid metabolic process"/>
    <property type="evidence" value="ECO:0007669"/>
    <property type="project" value="InterPro"/>
</dbReference>
<protein>
    <recommendedName>
        <fullName evidence="6">3-oxo-5-alpha-steroid 4-dehydrogenase C-terminal domain-containing protein</fullName>
    </recommendedName>
</protein>
<comment type="caution">
    <text evidence="7">The sequence shown here is derived from an EMBL/GenBank/DDBJ whole genome shotgun (WGS) entry which is preliminary data.</text>
</comment>
<organism evidence="7 8">
    <name type="scientific">Diplodia seriata</name>
    <dbReference type="NCBI Taxonomy" id="420778"/>
    <lineage>
        <taxon>Eukaryota</taxon>
        <taxon>Fungi</taxon>
        <taxon>Dikarya</taxon>
        <taxon>Ascomycota</taxon>
        <taxon>Pezizomycotina</taxon>
        <taxon>Dothideomycetes</taxon>
        <taxon>Dothideomycetes incertae sedis</taxon>
        <taxon>Botryosphaeriales</taxon>
        <taxon>Botryosphaeriaceae</taxon>
        <taxon>Diplodia</taxon>
    </lineage>
</organism>
<gene>
    <name evidence="7" type="ORF">BK809_0004735</name>
</gene>
<dbReference type="AlphaFoldDB" id="A0A1S8B7H6"/>